<evidence type="ECO:0000256" key="1">
    <source>
        <dbReference type="ARBA" id="ARBA00004370"/>
    </source>
</evidence>
<evidence type="ECO:0000313" key="11">
    <source>
        <dbReference type="EMBL" id="MBS2968881.1"/>
    </source>
</evidence>
<dbReference type="PANTHER" id="PTHR37820:SF1">
    <property type="entry name" value="CELL DIVISION PROTEIN FTSQ"/>
    <property type="match status" value="1"/>
</dbReference>
<feature type="transmembrane region" description="Helical" evidence="8">
    <location>
        <begin position="32"/>
        <end position="49"/>
    </location>
</feature>
<keyword evidence="7 8" id="KW-0131">Cell cycle</keyword>
<evidence type="ECO:0000256" key="5">
    <source>
        <dbReference type="ARBA" id="ARBA00022989"/>
    </source>
</evidence>
<dbReference type="PROSITE" id="PS51779">
    <property type="entry name" value="POTRA"/>
    <property type="match status" value="1"/>
</dbReference>
<feature type="domain" description="POTRA" evidence="10">
    <location>
        <begin position="54"/>
        <end position="122"/>
    </location>
</feature>
<dbReference type="InterPro" id="IPR034746">
    <property type="entry name" value="POTRA"/>
</dbReference>
<evidence type="ECO:0000256" key="7">
    <source>
        <dbReference type="ARBA" id="ARBA00023306"/>
    </source>
</evidence>
<keyword evidence="2 8" id="KW-1003">Cell membrane</keyword>
<reference evidence="11 12" key="1">
    <citation type="submission" date="2021-04" db="EMBL/GenBank/DDBJ databases">
        <title>Metabacillus sp. strain KIGAM252 whole genome sequence.</title>
        <authorList>
            <person name="Seo M.-J."/>
            <person name="Cho E.-S."/>
            <person name="Hwang C.Y."/>
            <person name="Yoon D.J."/>
        </authorList>
    </citation>
    <scope>NUCLEOTIDE SEQUENCE [LARGE SCALE GENOMIC DNA]</scope>
    <source>
        <strain evidence="11 12">KIGAM252</strain>
    </source>
</reference>
<feature type="compositionally biased region" description="Basic and acidic residues" evidence="9">
    <location>
        <begin position="250"/>
        <end position="262"/>
    </location>
</feature>
<dbReference type="HAMAP" id="MF_00912">
    <property type="entry name" value="DivIB"/>
    <property type="match status" value="1"/>
</dbReference>
<protein>
    <recommendedName>
        <fullName evidence="8">Cell division protein DivIB</fullName>
    </recommendedName>
</protein>
<evidence type="ECO:0000259" key="10">
    <source>
        <dbReference type="PROSITE" id="PS51779"/>
    </source>
</evidence>
<keyword evidence="5 8" id="KW-1133">Transmembrane helix</keyword>
<comment type="similarity">
    <text evidence="8">Belongs to the FtsQ/DivIB family. DivIB subfamily.</text>
</comment>
<name>A0ABS5LDQ7_9BACI</name>
<comment type="subcellular location">
    <subcellularLocation>
        <location evidence="8">Cell membrane</location>
        <topology evidence="8">Single-pass type II membrane protein</topology>
    </subcellularLocation>
    <subcellularLocation>
        <location evidence="1">Membrane</location>
    </subcellularLocation>
    <text evidence="8">Localizes to the division septum.</text>
</comment>
<evidence type="ECO:0000256" key="9">
    <source>
        <dbReference type="SAM" id="MobiDB-lite"/>
    </source>
</evidence>
<sequence length="271" mass="30504">MNNRMEQEKIVSIEDRIPKLKQQRKQKTNKRLTLFLCLFFILILLVVYFQSPLSKISAIEVVGNAHTADDSILKQSGISIGTGFWNLNVEQAESGIKRLKEIKSARVLKTFPNKVTLQVEEYKRVAYAEKNGAFMPILENGVVLKSDEKSLPSDAPLLINWKDADQIQEMASALLEIPKPIAASISEIYHAPEKNDSWHITLYMNEGYVISGSVRNIAEKIKDYPSIVSQLKPGSKGIIHMEVGTYFESFEKPSDSKDKSNQGEESNETQG</sequence>
<organism evidence="11 12">
    <name type="scientific">Metabacillus flavus</name>
    <dbReference type="NCBI Taxonomy" id="2823519"/>
    <lineage>
        <taxon>Bacteria</taxon>
        <taxon>Bacillati</taxon>
        <taxon>Bacillota</taxon>
        <taxon>Bacilli</taxon>
        <taxon>Bacillales</taxon>
        <taxon>Bacillaceae</taxon>
        <taxon>Metabacillus</taxon>
    </lineage>
</organism>
<evidence type="ECO:0000256" key="8">
    <source>
        <dbReference type="HAMAP-Rule" id="MF_00912"/>
    </source>
</evidence>
<dbReference type="GO" id="GO:0051301">
    <property type="term" value="P:cell division"/>
    <property type="evidence" value="ECO:0007669"/>
    <property type="project" value="UniProtKB-KW"/>
</dbReference>
<gene>
    <name evidence="8" type="primary">divIB</name>
    <name evidence="11" type="ORF">J9317_08930</name>
</gene>
<dbReference type="InterPro" id="IPR050487">
    <property type="entry name" value="FtsQ_DivIB"/>
</dbReference>
<keyword evidence="4 8" id="KW-0812">Transmembrane</keyword>
<dbReference type="Pfam" id="PF08478">
    <property type="entry name" value="POTRA_1"/>
    <property type="match status" value="1"/>
</dbReference>
<dbReference type="Pfam" id="PF03799">
    <property type="entry name" value="FtsQ_DivIB_C"/>
    <property type="match status" value="1"/>
</dbReference>
<dbReference type="InterPro" id="IPR005548">
    <property type="entry name" value="Cell_div_FtsQ/DivIB_C"/>
</dbReference>
<evidence type="ECO:0000256" key="6">
    <source>
        <dbReference type="ARBA" id="ARBA00023136"/>
    </source>
</evidence>
<comment type="function">
    <text evidence="8">Cell division protein that may be involved in stabilizing or promoting the assembly of the division complex.</text>
</comment>
<dbReference type="PANTHER" id="PTHR37820">
    <property type="entry name" value="CELL DIVISION PROTEIN DIVIB"/>
    <property type="match status" value="1"/>
</dbReference>
<dbReference type="RefSeq" id="WP_211557975.1">
    <property type="nucleotide sequence ID" value="NZ_JAGVRK010000001.1"/>
</dbReference>
<dbReference type="InterPro" id="IPR026580">
    <property type="entry name" value="DivIB"/>
</dbReference>
<comment type="caution">
    <text evidence="11">The sequence shown here is derived from an EMBL/GenBank/DDBJ whole genome shotgun (WGS) entry which is preliminary data.</text>
</comment>
<dbReference type="EMBL" id="JAGVRK010000001">
    <property type="protein sequence ID" value="MBS2968881.1"/>
    <property type="molecule type" value="Genomic_DNA"/>
</dbReference>
<evidence type="ECO:0000256" key="3">
    <source>
        <dbReference type="ARBA" id="ARBA00022618"/>
    </source>
</evidence>
<dbReference type="Proteomes" id="UP000682403">
    <property type="component" value="Unassembled WGS sequence"/>
</dbReference>
<accession>A0ABS5LDQ7</accession>
<proteinExistence type="inferred from homology"/>
<evidence type="ECO:0000313" key="12">
    <source>
        <dbReference type="Proteomes" id="UP000682403"/>
    </source>
</evidence>
<keyword evidence="12" id="KW-1185">Reference proteome</keyword>
<evidence type="ECO:0000256" key="2">
    <source>
        <dbReference type="ARBA" id="ARBA00022475"/>
    </source>
</evidence>
<dbReference type="Gene3D" id="3.10.20.310">
    <property type="entry name" value="membrane protein fhac"/>
    <property type="match status" value="1"/>
</dbReference>
<keyword evidence="3 8" id="KW-0132">Cell division</keyword>
<keyword evidence="6 8" id="KW-0472">Membrane</keyword>
<feature type="region of interest" description="Disordered" evidence="9">
    <location>
        <begin position="250"/>
        <end position="271"/>
    </location>
</feature>
<evidence type="ECO:0000256" key="4">
    <source>
        <dbReference type="ARBA" id="ARBA00022692"/>
    </source>
</evidence>
<dbReference type="Gene3D" id="3.40.50.10960">
    <property type="match status" value="1"/>
</dbReference>
<dbReference type="InterPro" id="IPR013685">
    <property type="entry name" value="POTRA_FtsQ_type"/>
</dbReference>